<reference evidence="3" key="1">
    <citation type="submission" date="2016-10" db="EMBL/GenBank/DDBJ databases">
        <authorList>
            <person name="Varghese N."/>
        </authorList>
    </citation>
    <scope>NUCLEOTIDE SEQUENCE [LARGE SCALE GENOMIC DNA]</scope>
    <source>
        <strain evidence="3">DSM 17980</strain>
    </source>
</reference>
<dbReference type="OrthoDB" id="1683573at2"/>
<dbReference type="InterPro" id="IPR025619">
    <property type="entry name" value="YlzJ"/>
</dbReference>
<keyword evidence="3" id="KW-1185">Reference proteome</keyword>
<accession>A0A1I7ISP5</accession>
<dbReference type="AlphaFoldDB" id="A0A1I7ISP5"/>
<organism evidence="2 3">
    <name type="scientific">Alicyclobacillus macrosporangiidus</name>
    <dbReference type="NCBI Taxonomy" id="392015"/>
    <lineage>
        <taxon>Bacteria</taxon>
        <taxon>Bacillati</taxon>
        <taxon>Bacillota</taxon>
        <taxon>Bacilli</taxon>
        <taxon>Bacillales</taxon>
        <taxon>Alicyclobacillaceae</taxon>
        <taxon>Alicyclobacillus</taxon>
    </lineage>
</organism>
<evidence type="ECO:0000256" key="1">
    <source>
        <dbReference type="SAM" id="MobiDB-lite"/>
    </source>
</evidence>
<feature type="region of interest" description="Disordered" evidence="1">
    <location>
        <begin position="51"/>
        <end position="79"/>
    </location>
</feature>
<dbReference type="Pfam" id="PF14035">
    <property type="entry name" value="YlzJ"/>
    <property type="match status" value="1"/>
</dbReference>
<name>A0A1I7ISP5_9BACL</name>
<evidence type="ECO:0000313" key="2">
    <source>
        <dbReference type="EMBL" id="SFU75969.1"/>
    </source>
</evidence>
<gene>
    <name evidence="2" type="ORF">SAMN05421543_10793</name>
</gene>
<dbReference type="RefSeq" id="WP_074951416.1">
    <property type="nucleotide sequence ID" value="NZ_FPBV01000007.1"/>
</dbReference>
<proteinExistence type="predicted"/>
<dbReference type="EMBL" id="FPBV01000007">
    <property type="protein sequence ID" value="SFU75969.1"/>
    <property type="molecule type" value="Genomic_DNA"/>
</dbReference>
<evidence type="ECO:0000313" key="3">
    <source>
        <dbReference type="Proteomes" id="UP000183508"/>
    </source>
</evidence>
<dbReference type="STRING" id="392015.SAMN05421543_10793"/>
<dbReference type="Proteomes" id="UP000183508">
    <property type="component" value="Unassembled WGS sequence"/>
</dbReference>
<protein>
    <submittedName>
        <fullName evidence="2">YlzJ-like protein</fullName>
    </submittedName>
</protein>
<sequence length="79" mass="8659">MSTLWTIVPPEWVFGEPGRSPETEEMEVGGARMVVTPLGRGQARVERLISPNPQDYLRPDWQPGSVVSYPPPGASGRTP</sequence>